<accession>A0ABQ7N8K5</accession>
<name>A0ABQ7N8K5_BRACM</name>
<evidence type="ECO:0000256" key="1">
    <source>
        <dbReference type="SAM" id="MobiDB-lite"/>
    </source>
</evidence>
<dbReference type="Proteomes" id="UP000823674">
    <property type="component" value="Chromosome A03"/>
</dbReference>
<evidence type="ECO:0008006" key="6">
    <source>
        <dbReference type="Google" id="ProtNLM"/>
    </source>
</evidence>
<protein>
    <recommendedName>
        <fullName evidence="6">Reverse transcriptase zinc-binding domain-containing protein</fullName>
    </recommendedName>
</protein>
<feature type="domain" description="RNase H type-1" evidence="2">
    <location>
        <begin position="514"/>
        <end position="628"/>
    </location>
</feature>
<feature type="compositionally biased region" description="Polar residues" evidence="1">
    <location>
        <begin position="227"/>
        <end position="242"/>
    </location>
</feature>
<dbReference type="InterPro" id="IPR026960">
    <property type="entry name" value="RVT-Znf"/>
</dbReference>
<dbReference type="PANTHER" id="PTHR47074:SF11">
    <property type="entry name" value="REVERSE TRANSCRIPTASE-LIKE PROTEIN"/>
    <property type="match status" value="1"/>
</dbReference>
<sequence length="660" mass="74098">MISLRICVEFCAIKEKFSLTLSDLLPKTCGARRLTRRSFLLQSLVMEDSLQLSLKSMKLERVESSHRNPPMEGPPGFPPLFPELPPQEQKADMLYISHADATERQARIMRVRQAISDQGQTHVAMLTKFTANLEKGKGHVYSYPEDTQSTQTLKKPRPALSLPLIRDEASDSALSGFVGSQELAVTTGFQIGLSSTTPSSGDSITPKQQRRRPPSWKRKAQDGKGASPSNRISKSSAPQLESSGKRKTDAISMMFSKDGFEEAIVQGWGDHNEDTSLMDRIARCRREISKWKKSTDLNSHERISRGYALLEIIEEINTPQVESIPPVEKKLWSSLWKTKTTPKLRHFLWRILSGALAVKERLRSRGIQLNVTCSSCNNGAEDIGHVLFHCPFAKEVWALSSIPMPPSGVWSRSVFLNLLHLINCGKRRSQAPETGLVFPWILWQIWKARNAFCFEHIRLDPAVVLDKALGEAEVWIELQAPAARRTSQVLVAQDARQWKRPPTGWVKCNFASLWLDPTSVCGGAWIVRDSYGKAILHSRRSFPSLPNPVEADLLSLLWTLEDMANLRVDKVIFESSSPYLREAFLINPAPGLNPLINMIMQRFHGFSEWDTDLVLFESNKVAAFIANSVTRDQRLQSYIGSGGPSWLQTLISQESGLDSS</sequence>
<organism evidence="4 5">
    <name type="scientific">Brassica rapa subsp. trilocularis</name>
    <dbReference type="NCBI Taxonomy" id="1813537"/>
    <lineage>
        <taxon>Eukaryota</taxon>
        <taxon>Viridiplantae</taxon>
        <taxon>Streptophyta</taxon>
        <taxon>Embryophyta</taxon>
        <taxon>Tracheophyta</taxon>
        <taxon>Spermatophyta</taxon>
        <taxon>Magnoliopsida</taxon>
        <taxon>eudicotyledons</taxon>
        <taxon>Gunneridae</taxon>
        <taxon>Pentapetalae</taxon>
        <taxon>rosids</taxon>
        <taxon>malvids</taxon>
        <taxon>Brassicales</taxon>
        <taxon>Brassicaceae</taxon>
        <taxon>Brassiceae</taxon>
        <taxon>Brassica</taxon>
    </lineage>
</organism>
<feature type="domain" description="Reverse transcriptase zinc-binding" evidence="3">
    <location>
        <begin position="329"/>
        <end position="397"/>
    </location>
</feature>
<evidence type="ECO:0000313" key="4">
    <source>
        <dbReference type="EMBL" id="KAG5407224.1"/>
    </source>
</evidence>
<dbReference type="InterPro" id="IPR052929">
    <property type="entry name" value="RNase_H-like_EbsB-rel"/>
</dbReference>
<proteinExistence type="predicted"/>
<evidence type="ECO:0000313" key="5">
    <source>
        <dbReference type="Proteomes" id="UP000823674"/>
    </source>
</evidence>
<dbReference type="CDD" id="cd06222">
    <property type="entry name" value="RNase_H_like"/>
    <property type="match status" value="1"/>
</dbReference>
<feature type="compositionally biased region" description="Basic residues" evidence="1">
    <location>
        <begin position="208"/>
        <end position="218"/>
    </location>
</feature>
<dbReference type="Pfam" id="PF13966">
    <property type="entry name" value="zf-RVT"/>
    <property type="match status" value="1"/>
</dbReference>
<comment type="caution">
    <text evidence="4">The sequence shown here is derived from an EMBL/GenBank/DDBJ whole genome shotgun (WGS) entry which is preliminary data.</text>
</comment>
<dbReference type="InterPro" id="IPR002156">
    <property type="entry name" value="RNaseH_domain"/>
</dbReference>
<feature type="compositionally biased region" description="Polar residues" evidence="1">
    <location>
        <begin position="194"/>
        <end position="207"/>
    </location>
</feature>
<feature type="region of interest" description="Disordered" evidence="1">
    <location>
        <begin position="194"/>
        <end position="246"/>
    </location>
</feature>
<reference evidence="4 5" key="1">
    <citation type="submission" date="2021-03" db="EMBL/GenBank/DDBJ databases">
        <authorList>
            <person name="King G.J."/>
            <person name="Bancroft I."/>
            <person name="Baten A."/>
            <person name="Bloomfield J."/>
            <person name="Borpatragohain P."/>
            <person name="He Z."/>
            <person name="Irish N."/>
            <person name="Irwin J."/>
            <person name="Liu K."/>
            <person name="Mauleon R.P."/>
            <person name="Moore J."/>
            <person name="Morris R."/>
            <person name="Ostergaard L."/>
            <person name="Wang B."/>
            <person name="Wells R."/>
        </authorList>
    </citation>
    <scope>NUCLEOTIDE SEQUENCE [LARGE SCALE GENOMIC DNA]</scope>
    <source>
        <strain evidence="4">R-o-18</strain>
        <tissue evidence="4">Leaf</tissue>
    </source>
</reference>
<keyword evidence="5" id="KW-1185">Reference proteome</keyword>
<dbReference type="InterPro" id="IPR044730">
    <property type="entry name" value="RNase_H-like_dom_plant"/>
</dbReference>
<evidence type="ECO:0000259" key="2">
    <source>
        <dbReference type="Pfam" id="PF13456"/>
    </source>
</evidence>
<dbReference type="EMBL" id="JADBGQ010000003">
    <property type="protein sequence ID" value="KAG5407224.1"/>
    <property type="molecule type" value="Genomic_DNA"/>
</dbReference>
<evidence type="ECO:0000259" key="3">
    <source>
        <dbReference type="Pfam" id="PF13966"/>
    </source>
</evidence>
<dbReference type="PANTHER" id="PTHR47074">
    <property type="entry name" value="BNAC02G40300D PROTEIN"/>
    <property type="match status" value="1"/>
</dbReference>
<gene>
    <name evidence="4" type="primary">A03p062790.1_BraROA</name>
    <name evidence="4" type="ORF">IGI04_013343</name>
</gene>
<dbReference type="Pfam" id="PF13456">
    <property type="entry name" value="RVT_3"/>
    <property type="match status" value="1"/>
</dbReference>